<comment type="caution">
    <text evidence="1">The sequence shown here is derived from an EMBL/GenBank/DDBJ whole genome shotgun (WGS) entry which is preliminary data.</text>
</comment>
<accession>A0ABW5AVL3</accession>
<protein>
    <recommendedName>
        <fullName evidence="3">Lipoprotein</fullName>
    </recommendedName>
</protein>
<dbReference type="RefSeq" id="WP_378319175.1">
    <property type="nucleotide sequence ID" value="NZ_JBHUHY010000003.1"/>
</dbReference>
<gene>
    <name evidence="1" type="ORF">ACFSJT_05285</name>
</gene>
<evidence type="ECO:0008006" key="3">
    <source>
        <dbReference type="Google" id="ProtNLM"/>
    </source>
</evidence>
<dbReference type="PROSITE" id="PS51257">
    <property type="entry name" value="PROKAR_LIPOPROTEIN"/>
    <property type="match status" value="1"/>
</dbReference>
<evidence type="ECO:0000313" key="1">
    <source>
        <dbReference type="EMBL" id="MFD2186195.1"/>
    </source>
</evidence>
<organism evidence="1 2">
    <name type="scientific">Aquimarina celericrescens</name>
    <dbReference type="NCBI Taxonomy" id="1964542"/>
    <lineage>
        <taxon>Bacteria</taxon>
        <taxon>Pseudomonadati</taxon>
        <taxon>Bacteroidota</taxon>
        <taxon>Flavobacteriia</taxon>
        <taxon>Flavobacteriales</taxon>
        <taxon>Flavobacteriaceae</taxon>
        <taxon>Aquimarina</taxon>
    </lineage>
</organism>
<sequence length="150" mass="16951">MKKLGFLMKIKGMLLFITLIYVTISCSDDDRTFRDFPRNITNSGNNFKCGINMNDSVLPKIGDTRTYYVITDLTEKRVIWGAGDSICSVLPFIKEENLLEHGIQILSDSNTGDSLKVNFIEGYKGLFIGYKLFVEKDTLCCAAMGEPRRN</sequence>
<keyword evidence="2" id="KW-1185">Reference proteome</keyword>
<proteinExistence type="predicted"/>
<evidence type="ECO:0000313" key="2">
    <source>
        <dbReference type="Proteomes" id="UP001597344"/>
    </source>
</evidence>
<dbReference type="Proteomes" id="UP001597344">
    <property type="component" value="Unassembled WGS sequence"/>
</dbReference>
<dbReference type="EMBL" id="JBHUHY010000003">
    <property type="protein sequence ID" value="MFD2186195.1"/>
    <property type="molecule type" value="Genomic_DNA"/>
</dbReference>
<name>A0ABW5AVL3_9FLAO</name>
<reference evidence="2" key="1">
    <citation type="journal article" date="2019" name="Int. J. Syst. Evol. Microbiol.">
        <title>The Global Catalogue of Microorganisms (GCM) 10K type strain sequencing project: providing services to taxonomists for standard genome sequencing and annotation.</title>
        <authorList>
            <consortium name="The Broad Institute Genomics Platform"/>
            <consortium name="The Broad Institute Genome Sequencing Center for Infectious Disease"/>
            <person name="Wu L."/>
            <person name="Ma J."/>
        </authorList>
    </citation>
    <scope>NUCLEOTIDE SEQUENCE [LARGE SCALE GENOMIC DNA]</scope>
    <source>
        <strain evidence="2">DT92</strain>
    </source>
</reference>